<evidence type="ECO:0000256" key="3">
    <source>
        <dbReference type="ARBA" id="ARBA00022475"/>
    </source>
</evidence>
<dbReference type="SUPFAM" id="SSF161098">
    <property type="entry name" value="MetI-like"/>
    <property type="match status" value="1"/>
</dbReference>
<dbReference type="Gene3D" id="1.10.3720.10">
    <property type="entry name" value="MetI-like"/>
    <property type="match status" value="1"/>
</dbReference>
<protein>
    <submittedName>
        <fullName evidence="9">Sugar ABC transporter permease</fullName>
    </submittedName>
</protein>
<feature type="domain" description="ABC transmembrane type-1" evidence="8">
    <location>
        <begin position="63"/>
        <end position="286"/>
    </location>
</feature>
<keyword evidence="5 7" id="KW-1133">Transmembrane helix</keyword>
<dbReference type="InterPro" id="IPR035906">
    <property type="entry name" value="MetI-like_sf"/>
</dbReference>
<feature type="transmembrane region" description="Helical" evidence="7">
    <location>
        <begin position="7"/>
        <end position="32"/>
    </location>
</feature>
<evidence type="ECO:0000256" key="4">
    <source>
        <dbReference type="ARBA" id="ARBA00022692"/>
    </source>
</evidence>
<dbReference type="AlphaFoldDB" id="A0A9D2E3A3"/>
<evidence type="ECO:0000256" key="5">
    <source>
        <dbReference type="ARBA" id="ARBA00022989"/>
    </source>
</evidence>
<reference evidence="9" key="2">
    <citation type="submission" date="2021-04" db="EMBL/GenBank/DDBJ databases">
        <authorList>
            <person name="Gilroy R."/>
        </authorList>
    </citation>
    <scope>NUCLEOTIDE SEQUENCE</scope>
    <source>
        <strain evidence="9">ChiGjej4B4-18154</strain>
    </source>
</reference>
<dbReference type="InterPro" id="IPR050809">
    <property type="entry name" value="UgpAE/MalFG_permease"/>
</dbReference>
<keyword evidence="2 7" id="KW-0813">Transport</keyword>
<evidence type="ECO:0000256" key="2">
    <source>
        <dbReference type="ARBA" id="ARBA00022448"/>
    </source>
</evidence>
<evidence type="ECO:0000259" key="8">
    <source>
        <dbReference type="PROSITE" id="PS50928"/>
    </source>
</evidence>
<keyword evidence="3" id="KW-1003">Cell membrane</keyword>
<dbReference type="Proteomes" id="UP000824035">
    <property type="component" value="Unassembled WGS sequence"/>
</dbReference>
<evidence type="ECO:0000313" key="9">
    <source>
        <dbReference type="EMBL" id="HIZ30154.1"/>
    </source>
</evidence>
<keyword evidence="4 7" id="KW-0812">Transmembrane</keyword>
<evidence type="ECO:0000256" key="1">
    <source>
        <dbReference type="ARBA" id="ARBA00004651"/>
    </source>
</evidence>
<accession>A0A9D2E3A3</accession>
<feature type="transmembrane region" description="Helical" evidence="7">
    <location>
        <begin position="69"/>
        <end position="88"/>
    </location>
</feature>
<comment type="subcellular location">
    <subcellularLocation>
        <location evidence="1 7">Cell membrane</location>
        <topology evidence="1 7">Multi-pass membrane protein</topology>
    </subcellularLocation>
</comment>
<evidence type="ECO:0000256" key="6">
    <source>
        <dbReference type="ARBA" id="ARBA00023136"/>
    </source>
</evidence>
<comment type="caution">
    <text evidence="9">The sequence shown here is derived from an EMBL/GenBank/DDBJ whole genome shotgun (WGS) entry which is preliminary data.</text>
</comment>
<reference evidence="9" key="1">
    <citation type="journal article" date="2021" name="PeerJ">
        <title>Extensive microbial diversity within the chicken gut microbiome revealed by metagenomics and culture.</title>
        <authorList>
            <person name="Gilroy R."/>
            <person name="Ravi A."/>
            <person name="Getino M."/>
            <person name="Pursley I."/>
            <person name="Horton D.L."/>
            <person name="Alikhan N.F."/>
            <person name="Baker D."/>
            <person name="Gharbi K."/>
            <person name="Hall N."/>
            <person name="Watson M."/>
            <person name="Adriaenssens E.M."/>
            <person name="Foster-Nyarko E."/>
            <person name="Jarju S."/>
            <person name="Secka A."/>
            <person name="Antonio M."/>
            <person name="Oren A."/>
            <person name="Chaudhuri R.R."/>
            <person name="La Ragione R."/>
            <person name="Hildebrand F."/>
            <person name="Pallen M.J."/>
        </authorList>
    </citation>
    <scope>NUCLEOTIDE SEQUENCE</scope>
    <source>
        <strain evidence="9">ChiGjej4B4-18154</strain>
    </source>
</reference>
<feature type="transmembrane region" description="Helical" evidence="7">
    <location>
        <begin position="100"/>
        <end position="122"/>
    </location>
</feature>
<keyword evidence="6 7" id="KW-0472">Membrane</keyword>
<dbReference type="GO" id="GO:0055085">
    <property type="term" value="P:transmembrane transport"/>
    <property type="evidence" value="ECO:0007669"/>
    <property type="project" value="InterPro"/>
</dbReference>
<dbReference type="PANTHER" id="PTHR43227:SF8">
    <property type="entry name" value="DIACETYLCHITOBIOSE UPTAKE SYSTEM PERMEASE PROTEIN DASB"/>
    <property type="match status" value="1"/>
</dbReference>
<evidence type="ECO:0000313" key="10">
    <source>
        <dbReference type="Proteomes" id="UP000824035"/>
    </source>
</evidence>
<feature type="transmembrane region" description="Helical" evidence="7">
    <location>
        <begin position="208"/>
        <end position="227"/>
    </location>
</feature>
<organism evidence="9 10">
    <name type="scientific">Candidatus Allofournierella merdipullorum</name>
    <dbReference type="NCBI Taxonomy" id="2838595"/>
    <lineage>
        <taxon>Bacteria</taxon>
        <taxon>Bacillati</taxon>
        <taxon>Bacillota</taxon>
        <taxon>Clostridia</taxon>
        <taxon>Eubacteriales</taxon>
        <taxon>Oscillospiraceae</taxon>
        <taxon>Allofournierella</taxon>
    </lineage>
</organism>
<dbReference type="PANTHER" id="PTHR43227">
    <property type="entry name" value="BLL4140 PROTEIN"/>
    <property type="match status" value="1"/>
</dbReference>
<dbReference type="EMBL" id="DXBV01000025">
    <property type="protein sequence ID" value="HIZ30154.1"/>
    <property type="molecule type" value="Genomic_DNA"/>
</dbReference>
<feature type="transmembrane region" description="Helical" evidence="7">
    <location>
        <begin position="152"/>
        <end position="174"/>
    </location>
</feature>
<sequence length="297" mass="33197">MIAVFTIPAMIAIALVFVYPVIRTILMSFFTIDNVVSKMSEWSFVGVSNYTQLLGTPLFRQTWVTFAKIWVFGGLVIMCIAMLFAVILTSGVRGKSFWRAAIYLPNIISAVALANMWIHYAYNANWGLFHNIFAAIGWDSMAQFQWTSPDHLFLAMMVAYCFGAVGYYMLIYIAEIEKIPQDIFEAAKIDGSSGVHSFFHITLPLFKGVFKTTLTLWTTGTLGFYIWSQMFSSNRDASAQIITPMYYMIRTTFGDMASAYTETNAGLGAAICVMVMLAAGVAFAIISRIFKGDEITF</sequence>
<feature type="transmembrane region" description="Helical" evidence="7">
    <location>
        <begin position="265"/>
        <end position="286"/>
    </location>
</feature>
<dbReference type="InterPro" id="IPR000515">
    <property type="entry name" value="MetI-like"/>
</dbReference>
<gene>
    <name evidence="9" type="ORF">H9813_02825</name>
</gene>
<name>A0A9D2E3A3_9FIRM</name>
<evidence type="ECO:0000256" key="7">
    <source>
        <dbReference type="RuleBase" id="RU363032"/>
    </source>
</evidence>
<proteinExistence type="inferred from homology"/>
<dbReference type="PROSITE" id="PS50928">
    <property type="entry name" value="ABC_TM1"/>
    <property type="match status" value="1"/>
</dbReference>
<dbReference type="GO" id="GO:0005886">
    <property type="term" value="C:plasma membrane"/>
    <property type="evidence" value="ECO:0007669"/>
    <property type="project" value="UniProtKB-SubCell"/>
</dbReference>
<dbReference type="Pfam" id="PF00528">
    <property type="entry name" value="BPD_transp_1"/>
    <property type="match status" value="1"/>
</dbReference>
<comment type="similarity">
    <text evidence="7">Belongs to the binding-protein-dependent transport system permease family.</text>
</comment>